<evidence type="ECO:0000313" key="2">
    <source>
        <dbReference type="EMBL" id="SFG25384.1"/>
    </source>
</evidence>
<dbReference type="Pfam" id="PF01248">
    <property type="entry name" value="Ribosomal_L7Ae"/>
    <property type="match status" value="1"/>
</dbReference>
<gene>
    <name evidence="2" type="ORF">SAMN04487885_13911</name>
</gene>
<dbReference type="OrthoDB" id="2353623at2"/>
<proteinExistence type="predicted"/>
<keyword evidence="2" id="KW-0687">Ribonucleoprotein</keyword>
<accession>A0A1I2QAM6</accession>
<feature type="domain" description="Ribosomal protein eL8/eL30/eS12/Gadd45" evidence="1">
    <location>
        <begin position="7"/>
        <end position="78"/>
    </location>
</feature>
<dbReference type="InterPro" id="IPR029064">
    <property type="entry name" value="Ribosomal_eL30-like_sf"/>
</dbReference>
<sequence length="80" mass="8822">MVDRIKEKHVVGIKQAAKAISNDNCKILYVAKDVEEKLVSPLIKKANEKNVDIVYVDTMRELGRLCGIQVAASATAILIK</sequence>
<dbReference type="Proteomes" id="UP000182135">
    <property type="component" value="Unassembled WGS sequence"/>
</dbReference>
<dbReference type="EMBL" id="FOOE01000039">
    <property type="protein sequence ID" value="SFG25384.1"/>
    <property type="molecule type" value="Genomic_DNA"/>
</dbReference>
<dbReference type="PRINTS" id="PR00884">
    <property type="entry name" value="RIBOSOMALHS6"/>
</dbReference>
<dbReference type="GO" id="GO:0005840">
    <property type="term" value="C:ribosome"/>
    <property type="evidence" value="ECO:0007669"/>
    <property type="project" value="UniProtKB-KW"/>
</dbReference>
<keyword evidence="3" id="KW-1185">Reference proteome</keyword>
<dbReference type="eggNOG" id="COG1358">
    <property type="taxonomic scope" value="Bacteria"/>
</dbReference>
<dbReference type="STRING" id="1529.SAMN04487885_13911"/>
<dbReference type="AlphaFoldDB" id="A0A1I2QAM6"/>
<name>A0A1I2QAM6_9CLOT</name>
<keyword evidence="2" id="KW-0689">Ribosomal protein</keyword>
<reference evidence="2 3" key="1">
    <citation type="submission" date="2016-10" db="EMBL/GenBank/DDBJ databases">
        <authorList>
            <person name="de Groot N.N."/>
        </authorList>
    </citation>
    <scope>NUCLEOTIDE SEQUENCE [LARGE SCALE GENOMIC DNA]</scope>
    <source>
        <strain evidence="2 3">NLAE-zl-G419</strain>
    </source>
</reference>
<dbReference type="SUPFAM" id="SSF55315">
    <property type="entry name" value="L30e-like"/>
    <property type="match status" value="1"/>
</dbReference>
<evidence type="ECO:0000259" key="1">
    <source>
        <dbReference type="Pfam" id="PF01248"/>
    </source>
</evidence>
<dbReference type="RefSeq" id="WP_027639828.1">
    <property type="nucleotide sequence ID" value="NZ_FOOE01000039.1"/>
</dbReference>
<dbReference type="InterPro" id="IPR004038">
    <property type="entry name" value="Ribosomal_eL8/eL30/eS12/Gad45"/>
</dbReference>
<organism evidence="2 3">
    <name type="scientific">Clostridium cadaveris</name>
    <dbReference type="NCBI Taxonomy" id="1529"/>
    <lineage>
        <taxon>Bacteria</taxon>
        <taxon>Bacillati</taxon>
        <taxon>Bacillota</taxon>
        <taxon>Clostridia</taxon>
        <taxon>Eubacteriales</taxon>
        <taxon>Clostridiaceae</taxon>
        <taxon>Clostridium</taxon>
    </lineage>
</organism>
<protein>
    <submittedName>
        <fullName evidence="2">Large subunit ribosomal protein L7A</fullName>
    </submittedName>
</protein>
<evidence type="ECO:0000313" key="3">
    <source>
        <dbReference type="Proteomes" id="UP000182135"/>
    </source>
</evidence>
<dbReference type="Gene3D" id="3.30.1330.30">
    <property type="match status" value="1"/>
</dbReference>